<reference evidence="4 5" key="1">
    <citation type="submission" date="2024-12" db="EMBL/GenBank/DDBJ databases">
        <title>The unique morphological basis and parallel evolutionary history of personate flowers in Penstemon.</title>
        <authorList>
            <person name="Depatie T.H."/>
            <person name="Wessinger C.A."/>
        </authorList>
    </citation>
    <scope>NUCLEOTIDE SEQUENCE [LARGE SCALE GENOMIC DNA]</scope>
    <source>
        <strain evidence="4">WTNN_2</strain>
        <tissue evidence="4">Leaf</tissue>
    </source>
</reference>
<feature type="disulfide bond" evidence="1">
    <location>
        <begin position="65"/>
        <end position="75"/>
    </location>
</feature>
<evidence type="ECO:0000313" key="4">
    <source>
        <dbReference type="EMBL" id="KAL3828764.1"/>
    </source>
</evidence>
<sequence>MCKISKFKVPTPEYLNSRWFSLFLNMSKVHYAPFLAILLLLLLQYYSVTATVNLTNPIISPGDPCHENVCGRGDCIPSEDSTFGFECECQPGWRQARSDTDANFRFLPCVIPDCTLSTCANDARPSPQERRPDLSVFDPCYWSDCGGGICVQTSSFTHNCVCDDGYYNLLNITAFPCYRDCASGEDCPDLGLGFPGSRSGNDGDRFSNDTDRSGNNRDRSDNDRDRFLNGASLIPKVECAWLITMVTALALVMC</sequence>
<name>A0ABD3SVX8_9LAMI</name>
<dbReference type="AlphaFoldDB" id="A0ABD3SVX8"/>
<dbReference type="SMART" id="SM00181">
    <property type="entry name" value="EGF"/>
    <property type="match status" value="2"/>
</dbReference>
<proteinExistence type="predicted"/>
<dbReference type="EMBL" id="JBJXBP010000005">
    <property type="protein sequence ID" value="KAL3828764.1"/>
    <property type="molecule type" value="Genomic_DNA"/>
</dbReference>
<keyword evidence="5" id="KW-1185">Reference proteome</keyword>
<protein>
    <recommendedName>
        <fullName evidence="3">EGF-like domain-containing protein</fullName>
    </recommendedName>
</protein>
<organism evidence="4 5">
    <name type="scientific">Penstemon smallii</name>
    <dbReference type="NCBI Taxonomy" id="265156"/>
    <lineage>
        <taxon>Eukaryota</taxon>
        <taxon>Viridiplantae</taxon>
        <taxon>Streptophyta</taxon>
        <taxon>Embryophyta</taxon>
        <taxon>Tracheophyta</taxon>
        <taxon>Spermatophyta</taxon>
        <taxon>Magnoliopsida</taxon>
        <taxon>eudicotyledons</taxon>
        <taxon>Gunneridae</taxon>
        <taxon>Pentapetalae</taxon>
        <taxon>asterids</taxon>
        <taxon>lamiids</taxon>
        <taxon>Lamiales</taxon>
        <taxon>Plantaginaceae</taxon>
        <taxon>Cheloneae</taxon>
        <taxon>Penstemon</taxon>
    </lineage>
</organism>
<feature type="domain" description="EGF-like" evidence="3">
    <location>
        <begin position="61"/>
        <end position="99"/>
    </location>
</feature>
<evidence type="ECO:0000313" key="5">
    <source>
        <dbReference type="Proteomes" id="UP001634393"/>
    </source>
</evidence>
<feature type="disulfide bond" evidence="1">
    <location>
        <begin position="70"/>
        <end position="87"/>
    </location>
</feature>
<gene>
    <name evidence="4" type="ORF">ACJIZ3_017566</name>
</gene>
<evidence type="ECO:0000256" key="2">
    <source>
        <dbReference type="SAM" id="MobiDB-lite"/>
    </source>
</evidence>
<dbReference type="PROSITE" id="PS50026">
    <property type="entry name" value="EGF_3"/>
    <property type="match status" value="1"/>
</dbReference>
<feature type="region of interest" description="Disordered" evidence="2">
    <location>
        <begin position="198"/>
        <end position="223"/>
    </location>
</feature>
<dbReference type="InterPro" id="IPR000742">
    <property type="entry name" value="EGF"/>
</dbReference>
<feature type="compositionally biased region" description="Basic and acidic residues" evidence="2">
    <location>
        <begin position="201"/>
        <end position="223"/>
    </location>
</feature>
<evidence type="ECO:0000259" key="3">
    <source>
        <dbReference type="PROSITE" id="PS50026"/>
    </source>
</evidence>
<dbReference type="Proteomes" id="UP001634393">
    <property type="component" value="Unassembled WGS sequence"/>
</dbReference>
<keyword evidence="1" id="KW-1015">Disulfide bond</keyword>
<dbReference type="Gene3D" id="2.10.25.10">
    <property type="entry name" value="Laminin"/>
    <property type="match status" value="1"/>
</dbReference>
<accession>A0ABD3SVX8</accession>
<comment type="caution">
    <text evidence="1">Lacks conserved residue(s) required for the propagation of feature annotation.</text>
</comment>
<evidence type="ECO:0000256" key="1">
    <source>
        <dbReference type="PROSITE-ProRule" id="PRU00076"/>
    </source>
</evidence>
<dbReference type="PANTHER" id="PTHR33881">
    <property type="entry name" value="NEUROGENIC LOCUS NOTCH-LIKE PROTEIN"/>
    <property type="match status" value="1"/>
</dbReference>
<comment type="caution">
    <text evidence="4">The sequence shown here is derived from an EMBL/GenBank/DDBJ whole genome shotgun (WGS) entry which is preliminary data.</text>
</comment>
<dbReference type="PANTHER" id="PTHR33881:SF7">
    <property type="entry name" value="NEUROGENIC LOCUS NOTCH-LIKE PROTEIN"/>
    <property type="match status" value="1"/>
</dbReference>
<keyword evidence="1" id="KW-0245">EGF-like domain</keyword>